<feature type="compositionally biased region" description="Low complexity" evidence="1">
    <location>
        <begin position="391"/>
        <end position="406"/>
    </location>
</feature>
<dbReference type="GeneID" id="20182415"/>
<evidence type="ECO:0000313" key="3">
    <source>
        <dbReference type="EMBL" id="ETN07675.1"/>
    </source>
</evidence>
<reference evidence="4" key="1">
    <citation type="submission" date="2011-12" db="EMBL/GenBank/DDBJ databases">
        <authorList>
            <consortium name="The Broad Institute Genome Sequencing Platform"/>
            <person name="Russ C."/>
            <person name="Tyler B."/>
            <person name="Panabieres F."/>
            <person name="Shan W."/>
            <person name="Tripathy S."/>
            <person name="Grunwald N."/>
            <person name="Machado M."/>
            <person name="Young S.K."/>
            <person name="Zeng Q."/>
            <person name="Gargeya S."/>
            <person name="Fitzgerald M."/>
            <person name="Haas B."/>
            <person name="Abouelleil A."/>
            <person name="Alvarado L."/>
            <person name="Arachchi H.M."/>
            <person name="Berlin A."/>
            <person name="Chapman S.B."/>
            <person name="Gearin G."/>
            <person name="Goldberg J."/>
            <person name="Griggs A."/>
            <person name="Gujja S."/>
            <person name="Hansen M."/>
            <person name="Heiman D."/>
            <person name="Howarth C."/>
            <person name="Larimer J."/>
            <person name="Lui A."/>
            <person name="MacDonald P.J.P."/>
            <person name="McCowen C."/>
            <person name="Montmayeur A."/>
            <person name="Murphy C."/>
            <person name="Neiman D."/>
            <person name="Pearson M."/>
            <person name="Priest M."/>
            <person name="Roberts A."/>
            <person name="Saif S."/>
            <person name="Shea T."/>
            <person name="Sisk P."/>
            <person name="Stolte C."/>
            <person name="Sykes S."/>
            <person name="Wortman J."/>
            <person name="Nusbaum C."/>
            <person name="Birren B."/>
        </authorList>
    </citation>
    <scope>NUCLEOTIDE SEQUENCE [LARGE SCALE GENOMIC DNA]</scope>
    <source>
        <strain evidence="4">INRA-310</strain>
    </source>
</reference>
<dbReference type="AlphaFoldDB" id="W2Q5Z3"/>
<feature type="compositionally biased region" description="Polar residues" evidence="1">
    <location>
        <begin position="300"/>
        <end position="310"/>
    </location>
</feature>
<feature type="compositionally biased region" description="Polar residues" evidence="1">
    <location>
        <begin position="349"/>
        <end position="361"/>
    </location>
</feature>
<feature type="compositionally biased region" description="Basic and acidic residues" evidence="1">
    <location>
        <begin position="177"/>
        <end position="190"/>
    </location>
</feature>
<feature type="region of interest" description="Disordered" evidence="1">
    <location>
        <begin position="382"/>
        <end position="566"/>
    </location>
</feature>
<feature type="region of interest" description="Disordered" evidence="1">
    <location>
        <begin position="296"/>
        <end position="370"/>
    </location>
</feature>
<dbReference type="OMA" id="ARDEDCG"/>
<feature type="chain" id="PRO_5004822253" description="Apple domain-containing protein" evidence="2">
    <location>
        <begin position="21"/>
        <end position="641"/>
    </location>
</feature>
<dbReference type="Proteomes" id="UP000018817">
    <property type="component" value="Unassembled WGS sequence"/>
</dbReference>
<evidence type="ECO:0000256" key="1">
    <source>
        <dbReference type="SAM" id="MobiDB-lite"/>
    </source>
</evidence>
<feature type="compositionally biased region" description="Low complexity" evidence="1">
    <location>
        <begin position="255"/>
        <end position="267"/>
    </location>
</feature>
<feature type="compositionally biased region" description="Low complexity" evidence="1">
    <location>
        <begin position="519"/>
        <end position="529"/>
    </location>
</feature>
<evidence type="ECO:0000313" key="4">
    <source>
        <dbReference type="Proteomes" id="UP000018817"/>
    </source>
</evidence>
<dbReference type="VEuPathDB" id="FungiDB:PPTG_13013"/>
<feature type="compositionally biased region" description="Low complexity" evidence="1">
    <location>
        <begin position="474"/>
        <end position="483"/>
    </location>
</feature>
<dbReference type="RefSeq" id="XP_008906960.1">
    <property type="nucleotide sequence ID" value="XM_008908712.1"/>
</dbReference>
<feature type="compositionally biased region" description="Low complexity" evidence="1">
    <location>
        <begin position="231"/>
        <end position="246"/>
    </location>
</feature>
<gene>
    <name evidence="3" type="ORF">PPTG_13013</name>
</gene>
<accession>W2Q5Z3</accession>
<organism evidence="3 4">
    <name type="scientific">Phytophthora nicotianae (strain INRA-310)</name>
    <name type="common">Phytophthora parasitica</name>
    <dbReference type="NCBI Taxonomy" id="761204"/>
    <lineage>
        <taxon>Eukaryota</taxon>
        <taxon>Sar</taxon>
        <taxon>Stramenopiles</taxon>
        <taxon>Oomycota</taxon>
        <taxon>Peronosporomycetes</taxon>
        <taxon>Peronosporales</taxon>
        <taxon>Peronosporaceae</taxon>
        <taxon>Phytophthora</taxon>
    </lineage>
</organism>
<feature type="signal peptide" evidence="2">
    <location>
        <begin position="1"/>
        <end position="20"/>
    </location>
</feature>
<proteinExistence type="predicted"/>
<dbReference type="STRING" id="761204.W2Q5Z3"/>
<feature type="compositionally biased region" description="Pro residues" evidence="1">
    <location>
        <begin position="530"/>
        <end position="556"/>
    </location>
</feature>
<feature type="region of interest" description="Disordered" evidence="1">
    <location>
        <begin position="137"/>
        <end position="274"/>
    </location>
</feature>
<feature type="compositionally biased region" description="Polar residues" evidence="1">
    <location>
        <begin position="163"/>
        <end position="172"/>
    </location>
</feature>
<feature type="compositionally biased region" description="Polar residues" evidence="1">
    <location>
        <begin position="214"/>
        <end position="225"/>
    </location>
</feature>
<feature type="compositionally biased region" description="Low complexity" evidence="1">
    <location>
        <begin position="152"/>
        <end position="162"/>
    </location>
</feature>
<name>W2Q5Z3_PHYN3</name>
<evidence type="ECO:0008006" key="5">
    <source>
        <dbReference type="Google" id="ProtNLM"/>
    </source>
</evidence>
<evidence type="ECO:0000256" key="2">
    <source>
        <dbReference type="SAM" id="SignalP"/>
    </source>
</evidence>
<sequence>MTSRKPVALATMLAVGLASADVPIGVQHDATYSLPESRGLPCSGIGAQPVGTACPIAGDVATSDCQPYLLSYNGAVCVAPVDAQCALVRDDVWGCAFPKTGYSSAAEAETIAAYGGSGSRWGSGYQDDVQVGDEEETGVGYGKMKGDDSYVSTGTTSTTSGGRTNVETISTETNIDDDGKTTNTDGDKSTDQYSSTTTVSAEGGVASGVYDTSDPATTGGNTNADDLTGPSETAEGSTPTSTTTGGTTRGGGYTPGTTAAGNTASGYDSTSNMEGDIATGDYITVTERAKRVYVGGTKSGGYNTDSTTTETGEDRAHYRSTGTRTAEDATHTNRQSKNGYMTGGGHGSIETTTEGRATTRVSASESGYSSVSTITEGYIAGATPEDVKNNGGYTSGSTETTGRGTSYVHGRARDEDCGSDESSPVAEGDKTANYQIGTSEETEVQQTTESPSDEREEEGTPGTLGPESDEPCTETETPTELVTYAPAEETTGAPTEKPETQKPCATDEPEAGTAPPPTDQVTTEPTTEEPTPPTTQPPTTQPPTTQPPTTVPPPTPCDNQGTNGIGVENKVHYANGGIYKTTTGQRNDQSWHSCCVACYNEVVCKAFSFEQTSSSSRCELTTSTSNRLTNQQNWQAGNMGR</sequence>
<keyword evidence="2" id="KW-0732">Signal</keyword>
<reference evidence="3 4" key="2">
    <citation type="submission" date="2013-11" db="EMBL/GenBank/DDBJ databases">
        <title>The Genome Sequence of Phytophthora parasitica INRA-310.</title>
        <authorList>
            <consortium name="The Broad Institute Genomics Platform"/>
            <person name="Russ C."/>
            <person name="Tyler B."/>
            <person name="Panabieres F."/>
            <person name="Shan W."/>
            <person name="Tripathy S."/>
            <person name="Grunwald N."/>
            <person name="Machado M."/>
            <person name="Johnson C.S."/>
            <person name="Arredondo F."/>
            <person name="Hong C."/>
            <person name="Coffey M."/>
            <person name="Young S.K."/>
            <person name="Zeng Q."/>
            <person name="Gargeya S."/>
            <person name="Fitzgerald M."/>
            <person name="Abouelleil A."/>
            <person name="Alvarado L."/>
            <person name="Chapman S.B."/>
            <person name="Gainer-Dewar J."/>
            <person name="Goldberg J."/>
            <person name="Griggs A."/>
            <person name="Gujja S."/>
            <person name="Hansen M."/>
            <person name="Howarth C."/>
            <person name="Imamovic A."/>
            <person name="Ireland A."/>
            <person name="Larimer J."/>
            <person name="McCowan C."/>
            <person name="Murphy C."/>
            <person name="Pearson M."/>
            <person name="Poon T.W."/>
            <person name="Priest M."/>
            <person name="Roberts A."/>
            <person name="Saif S."/>
            <person name="Shea T."/>
            <person name="Sykes S."/>
            <person name="Wortman J."/>
            <person name="Nusbaum C."/>
            <person name="Birren B."/>
        </authorList>
    </citation>
    <scope>NUCLEOTIDE SEQUENCE [LARGE SCALE GENOMIC DNA]</scope>
    <source>
        <strain evidence="3 4">INRA-310</strain>
    </source>
</reference>
<dbReference type="EMBL" id="KI669591">
    <property type="protein sequence ID" value="ETN07675.1"/>
    <property type="molecule type" value="Genomic_DNA"/>
</dbReference>
<protein>
    <recommendedName>
        <fullName evidence="5">Apple domain-containing protein</fullName>
    </recommendedName>
</protein>